<feature type="binding site" evidence="6">
    <location>
        <position position="179"/>
    </location>
    <ligand>
        <name>a divalent metal cation</name>
        <dbReference type="ChEBI" id="CHEBI:60240"/>
        <label>2</label>
        <note>catalytic</note>
    </ligand>
</feature>
<evidence type="ECO:0000256" key="1">
    <source>
        <dbReference type="ARBA" id="ARBA00002521"/>
    </source>
</evidence>
<dbReference type="NCBIfam" id="TIGR00500">
    <property type="entry name" value="met_pdase_I"/>
    <property type="match status" value="1"/>
</dbReference>
<dbReference type="Proteomes" id="UP001183176">
    <property type="component" value="Unassembled WGS sequence"/>
</dbReference>
<comment type="catalytic activity">
    <reaction evidence="6 7">
        <text>Release of N-terminal amino acids, preferentially methionine, from peptides and arylamides.</text>
        <dbReference type="EC" id="3.4.11.18"/>
    </reaction>
</comment>
<dbReference type="InterPro" id="IPR001714">
    <property type="entry name" value="Pept_M24_MAP"/>
</dbReference>
<feature type="binding site" evidence="6">
    <location>
        <position position="186"/>
    </location>
    <ligand>
        <name>substrate</name>
    </ligand>
</feature>
<feature type="binding site" evidence="6">
    <location>
        <position position="243"/>
    </location>
    <ligand>
        <name>a divalent metal cation</name>
        <dbReference type="ChEBI" id="CHEBI:60240"/>
        <label>2</label>
        <note>catalytic</note>
    </ligand>
</feature>
<evidence type="ECO:0000256" key="4">
    <source>
        <dbReference type="ARBA" id="ARBA00022723"/>
    </source>
</evidence>
<comment type="similarity">
    <text evidence="6">Belongs to the peptidase M24A family. Methionine aminopeptidase type 1 subfamily.</text>
</comment>
<proteinExistence type="inferred from homology"/>
<keyword evidence="4 6" id="KW-0479">Metal-binding</keyword>
<comment type="subunit">
    <text evidence="6">Monomer.</text>
</comment>
<keyword evidence="3 6" id="KW-0645">Protease</keyword>
<feature type="binding site" evidence="6">
    <location>
        <position position="86"/>
    </location>
    <ligand>
        <name>substrate</name>
    </ligand>
</feature>
<feature type="binding site" evidence="6">
    <location>
        <position position="115"/>
    </location>
    <ligand>
        <name>a divalent metal cation</name>
        <dbReference type="ChEBI" id="CHEBI:60240"/>
        <label>1</label>
    </ligand>
</feature>
<evidence type="ECO:0000256" key="3">
    <source>
        <dbReference type="ARBA" id="ARBA00022670"/>
    </source>
</evidence>
<reference evidence="10" key="1">
    <citation type="submission" date="2023-07" db="EMBL/GenBank/DDBJ databases">
        <title>30 novel species of actinomycetes from the DSMZ collection.</title>
        <authorList>
            <person name="Nouioui I."/>
        </authorList>
    </citation>
    <scope>NUCLEOTIDE SEQUENCE [LARGE SCALE GENOMIC DNA]</scope>
    <source>
        <strain evidence="10">DSM 44399</strain>
    </source>
</reference>
<gene>
    <name evidence="6 9" type="primary">map</name>
    <name evidence="9" type="ORF">RM423_02090</name>
</gene>
<comment type="cofactor">
    <cofactor evidence="6">
        <name>Co(2+)</name>
        <dbReference type="ChEBI" id="CHEBI:48828"/>
    </cofactor>
    <cofactor evidence="6">
        <name>Zn(2+)</name>
        <dbReference type="ChEBI" id="CHEBI:29105"/>
    </cofactor>
    <cofactor evidence="6">
        <name>Mn(2+)</name>
        <dbReference type="ChEBI" id="CHEBI:29035"/>
    </cofactor>
    <cofactor evidence="6">
        <name>Fe(2+)</name>
        <dbReference type="ChEBI" id="CHEBI:29033"/>
    </cofactor>
    <text evidence="6">Binds 2 divalent metal cations per subunit. Has a high-affinity and a low affinity metal-binding site. The true nature of the physiological cofactor is under debate. The enzyme is active with cobalt, zinc, manganese or divalent iron ions. Most likely, methionine aminopeptidases function as mononuclear Fe(2+)-metalloproteases under physiological conditions, and the catalytically relevant metal-binding site has been assigned to the histidine-containing high-affinity site.</text>
</comment>
<feature type="binding site" evidence="6">
    <location>
        <position position="115"/>
    </location>
    <ligand>
        <name>a divalent metal cation</name>
        <dbReference type="ChEBI" id="CHEBI:60240"/>
        <label>2</label>
        <note>catalytic</note>
    </ligand>
</feature>
<comment type="function">
    <text evidence="1 6">Removes the N-terminal methionine from nascent proteins. The N-terminal methionine is often cleaved when the second residue in the primary sequence is small and uncharged (Met-Ala-, Cys, Gly, Pro, Ser, Thr, or Val). Requires deformylation of the N(alpha)-formylated initiator methionine before it can be hydrolyzed.</text>
</comment>
<evidence type="ECO:0000256" key="2">
    <source>
        <dbReference type="ARBA" id="ARBA00022438"/>
    </source>
</evidence>
<dbReference type="CDD" id="cd01086">
    <property type="entry name" value="MetAP1"/>
    <property type="match status" value="1"/>
</dbReference>
<dbReference type="Pfam" id="PF00557">
    <property type="entry name" value="Peptidase_M24"/>
    <property type="match status" value="1"/>
</dbReference>
<protein>
    <recommendedName>
        <fullName evidence="6 7">Methionine aminopeptidase</fullName>
        <shortName evidence="6">MAP</shortName>
        <shortName evidence="6">MetAP</shortName>
        <ecNumber evidence="6 7">3.4.11.18</ecNumber>
    </recommendedName>
    <alternativeName>
        <fullName evidence="6">Peptidase M</fullName>
    </alternativeName>
</protein>
<dbReference type="HAMAP" id="MF_01974">
    <property type="entry name" value="MetAP_1"/>
    <property type="match status" value="1"/>
</dbReference>
<evidence type="ECO:0000256" key="6">
    <source>
        <dbReference type="HAMAP-Rule" id="MF_01974"/>
    </source>
</evidence>
<feature type="binding site" evidence="6">
    <location>
        <position position="243"/>
    </location>
    <ligand>
        <name>a divalent metal cation</name>
        <dbReference type="ChEBI" id="CHEBI:60240"/>
        <label>1</label>
    </ligand>
</feature>
<feature type="binding site" evidence="6">
    <location>
        <position position="104"/>
    </location>
    <ligand>
        <name>a divalent metal cation</name>
        <dbReference type="ChEBI" id="CHEBI:60240"/>
        <label>1</label>
    </ligand>
</feature>
<dbReference type="InterPro" id="IPR000994">
    <property type="entry name" value="Pept_M24"/>
</dbReference>
<dbReference type="SUPFAM" id="SSF55920">
    <property type="entry name" value="Creatinase/aminopeptidase"/>
    <property type="match status" value="1"/>
</dbReference>
<dbReference type="PROSITE" id="PS00680">
    <property type="entry name" value="MAP_1"/>
    <property type="match status" value="1"/>
</dbReference>
<keyword evidence="10" id="KW-1185">Reference proteome</keyword>
<evidence type="ECO:0000259" key="8">
    <source>
        <dbReference type="Pfam" id="PF00557"/>
    </source>
</evidence>
<dbReference type="GO" id="GO:0004239">
    <property type="term" value="F:initiator methionyl aminopeptidase activity"/>
    <property type="evidence" value="ECO:0007669"/>
    <property type="project" value="UniProtKB-EC"/>
</dbReference>
<dbReference type="PRINTS" id="PR00599">
    <property type="entry name" value="MAPEPTIDASE"/>
</dbReference>
<name>A0ABU2J5B3_9ACTN</name>
<dbReference type="InterPro" id="IPR036005">
    <property type="entry name" value="Creatinase/aminopeptidase-like"/>
</dbReference>
<feature type="binding site" evidence="6">
    <location>
        <position position="212"/>
    </location>
    <ligand>
        <name>a divalent metal cation</name>
        <dbReference type="ChEBI" id="CHEBI:60240"/>
        <label>2</label>
        <note>catalytic</note>
    </ligand>
</feature>
<dbReference type="EC" id="3.4.11.18" evidence="6 7"/>
<comment type="caution">
    <text evidence="9">The sequence shown here is derived from an EMBL/GenBank/DDBJ whole genome shotgun (WGS) entry which is preliminary data.</text>
</comment>
<feature type="domain" description="Peptidase M24" evidence="8">
    <location>
        <begin position="18"/>
        <end position="247"/>
    </location>
</feature>
<evidence type="ECO:0000313" key="9">
    <source>
        <dbReference type="EMBL" id="MDT0260176.1"/>
    </source>
</evidence>
<evidence type="ECO:0000313" key="10">
    <source>
        <dbReference type="Proteomes" id="UP001183176"/>
    </source>
</evidence>
<evidence type="ECO:0000256" key="7">
    <source>
        <dbReference type="RuleBase" id="RU003653"/>
    </source>
</evidence>
<sequence>MRRRRDDIQLKSPEQIKLMRRAGLAVAAGLAAMTEATQPGVSTYELDQIARSALAKAGATSSFLGYAGPPPFPGVICSSRNSKIVHGIPSKDDVLADGDLISLDFGAIVDGWHGDAAVTVTVGQVSAEAAALSAACRSSMWDGIAAAQVGGRLTDISHAVETSVRRSGRYGIVTGYGGHGIGTAMHMEPHILNHGKPGRGPELVAGMALAIEPMITLGSPNTRELADNWTVETADGSPAAHWEHTVALLPDGVWVLTAEDGGRAELAVRGVRLSSLA</sequence>
<keyword evidence="2 6" id="KW-0031">Aminopeptidase</keyword>
<dbReference type="Gene3D" id="3.90.230.10">
    <property type="entry name" value="Creatinase/methionine aminopeptidase superfamily"/>
    <property type="match status" value="1"/>
</dbReference>
<dbReference type="PANTHER" id="PTHR43330:SF27">
    <property type="entry name" value="METHIONINE AMINOPEPTIDASE"/>
    <property type="match status" value="1"/>
</dbReference>
<evidence type="ECO:0000256" key="5">
    <source>
        <dbReference type="ARBA" id="ARBA00022801"/>
    </source>
</evidence>
<dbReference type="RefSeq" id="WP_311421336.1">
    <property type="nucleotide sequence ID" value="NZ_JAVREH010000002.1"/>
</dbReference>
<keyword evidence="5 6" id="KW-0378">Hydrolase</keyword>
<dbReference type="EMBL" id="JAVREH010000002">
    <property type="protein sequence ID" value="MDT0260176.1"/>
    <property type="molecule type" value="Genomic_DNA"/>
</dbReference>
<dbReference type="PANTHER" id="PTHR43330">
    <property type="entry name" value="METHIONINE AMINOPEPTIDASE"/>
    <property type="match status" value="1"/>
</dbReference>
<organism evidence="9 10">
    <name type="scientific">Jatrophihabitans lederbergiae</name>
    <dbReference type="NCBI Taxonomy" id="3075547"/>
    <lineage>
        <taxon>Bacteria</taxon>
        <taxon>Bacillati</taxon>
        <taxon>Actinomycetota</taxon>
        <taxon>Actinomycetes</taxon>
        <taxon>Jatrophihabitantales</taxon>
        <taxon>Jatrophihabitantaceae</taxon>
        <taxon>Jatrophihabitans</taxon>
    </lineage>
</organism>
<accession>A0ABU2J5B3</accession>
<dbReference type="InterPro" id="IPR002467">
    <property type="entry name" value="Pept_M24A_MAP1"/>
</dbReference>